<comment type="caution">
    <text evidence="2">The sequence shown here is derived from an EMBL/GenBank/DDBJ whole genome shotgun (WGS) entry which is preliminary data.</text>
</comment>
<reference evidence="2 3" key="1">
    <citation type="submission" date="2020-02" db="EMBL/GenBank/DDBJ databases">
        <title>Comparative genomics of sulfur disproportionating microorganisms.</title>
        <authorList>
            <person name="Ward L.M."/>
            <person name="Bertran E."/>
            <person name="Johnston D.T."/>
        </authorList>
    </citation>
    <scope>NUCLEOTIDE SEQUENCE [LARGE SCALE GENOMIC DNA]</scope>
    <source>
        <strain evidence="2 3">DSM 3696</strain>
    </source>
</reference>
<keyword evidence="3" id="KW-1185">Reference proteome</keyword>
<dbReference type="EMBL" id="JAAGRQ010000256">
    <property type="protein sequence ID" value="NDY59074.1"/>
    <property type="molecule type" value="Genomic_DNA"/>
</dbReference>
<keyword evidence="1 2" id="KW-0812">Transmembrane</keyword>
<evidence type="ECO:0000256" key="1">
    <source>
        <dbReference type="SAM" id="Phobius"/>
    </source>
</evidence>
<protein>
    <submittedName>
        <fullName evidence="2">Energy-coupling factor transporter transmembrane protein EcfT</fullName>
    </submittedName>
</protein>
<evidence type="ECO:0000313" key="2">
    <source>
        <dbReference type="EMBL" id="NDY59074.1"/>
    </source>
</evidence>
<dbReference type="RefSeq" id="WP_211922328.1">
    <property type="nucleotide sequence ID" value="NZ_JAAGRQ010000256.1"/>
</dbReference>
<dbReference type="Proteomes" id="UP000469724">
    <property type="component" value="Unassembled WGS sequence"/>
</dbReference>
<proteinExistence type="predicted"/>
<feature type="transmembrane region" description="Helical" evidence="1">
    <location>
        <begin position="24"/>
        <end position="54"/>
    </location>
</feature>
<accession>A0A7K3NSA1</accession>
<keyword evidence="1" id="KW-1133">Transmembrane helix</keyword>
<keyword evidence="1" id="KW-0472">Membrane</keyword>
<feature type="non-terminal residue" evidence="2">
    <location>
        <position position="75"/>
    </location>
</feature>
<dbReference type="AlphaFoldDB" id="A0A7K3NSA1"/>
<sequence length="75" mass="8236">MKTMSLFEDKNSFLNNLSPLTKMLYVFATILIPIIAGDLAVFSITILLSVVLLAHSKVLRQTLPILSVSGFVILT</sequence>
<gene>
    <name evidence="2" type="ORF">G3N56_20260</name>
</gene>
<organism evidence="2 3">
    <name type="scientific">Desulfolutivibrio sulfodismutans</name>
    <dbReference type="NCBI Taxonomy" id="63561"/>
    <lineage>
        <taxon>Bacteria</taxon>
        <taxon>Pseudomonadati</taxon>
        <taxon>Thermodesulfobacteriota</taxon>
        <taxon>Desulfovibrionia</taxon>
        <taxon>Desulfovibrionales</taxon>
        <taxon>Desulfovibrionaceae</taxon>
        <taxon>Desulfolutivibrio</taxon>
    </lineage>
</organism>
<name>A0A7K3NSA1_9BACT</name>
<evidence type="ECO:0000313" key="3">
    <source>
        <dbReference type="Proteomes" id="UP000469724"/>
    </source>
</evidence>